<organism evidence="2 3">
    <name type="scientific">Psilocybe cyanescens</name>
    <dbReference type="NCBI Taxonomy" id="93625"/>
    <lineage>
        <taxon>Eukaryota</taxon>
        <taxon>Fungi</taxon>
        <taxon>Dikarya</taxon>
        <taxon>Basidiomycota</taxon>
        <taxon>Agaricomycotina</taxon>
        <taxon>Agaricomycetes</taxon>
        <taxon>Agaricomycetidae</taxon>
        <taxon>Agaricales</taxon>
        <taxon>Agaricineae</taxon>
        <taxon>Strophariaceae</taxon>
        <taxon>Psilocybe</taxon>
    </lineage>
</organism>
<feature type="region of interest" description="Disordered" evidence="1">
    <location>
        <begin position="1"/>
        <end position="95"/>
    </location>
</feature>
<keyword evidence="3" id="KW-1185">Reference proteome</keyword>
<evidence type="ECO:0000313" key="3">
    <source>
        <dbReference type="Proteomes" id="UP000283269"/>
    </source>
</evidence>
<sequence length="451" mass="48686">MAEEKEALADSTPTTAPAPAPAPQEAPPTYESLNLTNPNNLGQDTWRRTGALAQQLISLPTGPTNGPTPSPFRPPASTQRGHTRSLSSSSTNSLKGKKSWFNFKSSASTQSGTPSVSSRTISEVRSTVCGLVRNLVVGPQEQLSSGSLSPAALGILQSCAEACATHSMSLSAILQEKFVESHSPLYWSIVKRPVKPYAKTTTRTENLLDREEVEEPEETDDSSDLLGALLSHAKPLEADTIAEMRLACLATSDQTTFQRLHLAIPEFSSIPGADQILLGAGHPADNITVEIGEGTEGAFAVNMQIPQFHKRMMISREIGLEFVARNRLWRFSFLITPDNAWYGPPPGSWCVSISLQEPSPPTWLDARLVLEDPVAGSGVPPGKVPTLLRLKSKQMMEAPRNGVPATQIVVALDENPAFASLQYSGSSYIPDDEKLTVKLEAKLRKPTQDID</sequence>
<name>A0A409WRH9_PSICY</name>
<dbReference type="InParanoid" id="A0A409WRH9"/>
<dbReference type="EMBL" id="NHYD01003284">
    <property type="protein sequence ID" value="PPQ81086.1"/>
    <property type="molecule type" value="Genomic_DNA"/>
</dbReference>
<dbReference type="AlphaFoldDB" id="A0A409WRH9"/>
<proteinExistence type="predicted"/>
<feature type="compositionally biased region" description="Low complexity" evidence="1">
    <location>
        <begin position="85"/>
        <end position="94"/>
    </location>
</feature>
<feature type="compositionally biased region" description="Pro residues" evidence="1">
    <location>
        <begin position="16"/>
        <end position="26"/>
    </location>
</feature>
<reference evidence="2 3" key="1">
    <citation type="journal article" date="2018" name="Evol. Lett.">
        <title>Horizontal gene cluster transfer increased hallucinogenic mushroom diversity.</title>
        <authorList>
            <person name="Reynolds H.T."/>
            <person name="Vijayakumar V."/>
            <person name="Gluck-Thaler E."/>
            <person name="Korotkin H.B."/>
            <person name="Matheny P.B."/>
            <person name="Slot J.C."/>
        </authorList>
    </citation>
    <scope>NUCLEOTIDE SEQUENCE [LARGE SCALE GENOMIC DNA]</scope>
    <source>
        <strain evidence="2 3">2631</strain>
    </source>
</reference>
<comment type="caution">
    <text evidence="2">The sequence shown here is derived from an EMBL/GenBank/DDBJ whole genome shotgun (WGS) entry which is preliminary data.</text>
</comment>
<feature type="compositionally biased region" description="Polar residues" evidence="1">
    <location>
        <begin position="31"/>
        <end position="43"/>
    </location>
</feature>
<accession>A0A409WRH9</accession>
<dbReference type="OrthoDB" id="2959034at2759"/>
<evidence type="ECO:0000313" key="2">
    <source>
        <dbReference type="EMBL" id="PPQ81086.1"/>
    </source>
</evidence>
<protein>
    <submittedName>
        <fullName evidence="2">Uncharacterized protein</fullName>
    </submittedName>
</protein>
<evidence type="ECO:0000256" key="1">
    <source>
        <dbReference type="SAM" id="MobiDB-lite"/>
    </source>
</evidence>
<dbReference type="Proteomes" id="UP000283269">
    <property type="component" value="Unassembled WGS sequence"/>
</dbReference>
<gene>
    <name evidence="2" type="ORF">CVT25_014549</name>
</gene>